<dbReference type="PROSITE" id="PS00060">
    <property type="entry name" value="ADH_IRON_2"/>
    <property type="match status" value="1"/>
</dbReference>
<evidence type="ECO:0000256" key="3">
    <source>
        <dbReference type="ARBA" id="ARBA00023002"/>
    </source>
</evidence>
<organism evidence="10 11">
    <name type="scientific">Commensalibacter oyaizuii</name>
    <dbReference type="NCBI Taxonomy" id="3043873"/>
    <lineage>
        <taxon>Bacteria</taxon>
        <taxon>Pseudomonadati</taxon>
        <taxon>Pseudomonadota</taxon>
        <taxon>Alphaproteobacteria</taxon>
        <taxon>Acetobacterales</taxon>
        <taxon>Acetobacteraceae</taxon>
    </lineage>
</organism>
<evidence type="ECO:0000259" key="9">
    <source>
        <dbReference type="Pfam" id="PF00465"/>
    </source>
</evidence>
<gene>
    <name evidence="10" type="ORF">QJV27_00035</name>
</gene>
<dbReference type="InterPro" id="IPR016205">
    <property type="entry name" value="Glycerol_DH"/>
</dbReference>
<comment type="caution">
    <text evidence="10">The sequence shown here is derived from an EMBL/GenBank/DDBJ whole genome shotgun (WGS) entry which is preliminary data.</text>
</comment>
<dbReference type="PIRSF" id="PIRSF000112">
    <property type="entry name" value="Glycerol_dehydrogenase"/>
    <property type="match status" value="1"/>
</dbReference>
<evidence type="ECO:0000313" key="11">
    <source>
        <dbReference type="Proteomes" id="UP001431634"/>
    </source>
</evidence>
<sequence>MLQVIQSPSKYIQGPNALKEIGKYGQLLAKSYLVIADDVVMKITGAVIEDSLKQANIQGHFERFGGECSKKEIQRLGDVLKSNHCQGVIGVGGGKALDTAKAIAYYNKVPVLIVPTIASNDAPTSALSVIYTEQGAFEEYLMYPTNPDMVFMDTVIIAKAPVRLFVAGMGDALSTYFEGRACLEARATTMAGGQSTLAAMHLARLCYETLLEEGYKAKLAVEIGVATPAVDRIVEANTYLSGIGFESSGLAGAHAIHNGFTILEECHHMYHGEKVAFGTLSQLVLENAATEEIETVLGFCEQVGLPITLAQIGVQDDDRLQEKIMAVAKASCAEGETIHNMPFKVTPDKVYAAILTANQLGKAWLEQK</sequence>
<dbReference type="Pfam" id="PF00465">
    <property type="entry name" value="Fe-ADH"/>
    <property type="match status" value="1"/>
</dbReference>
<comment type="pathway">
    <text evidence="5">Polyol metabolism; glycerol fermentation; glycerone phosphate from glycerol (oxidative route): step 1/2.</text>
</comment>
<dbReference type="CDD" id="cd08170">
    <property type="entry name" value="GlyDH"/>
    <property type="match status" value="1"/>
</dbReference>
<comment type="similarity">
    <text evidence="1">Belongs to the iron-containing alcohol dehydrogenase family.</text>
</comment>
<reference evidence="10" key="1">
    <citation type="submission" date="2023-05" db="EMBL/GenBank/DDBJ databases">
        <title>Whole genome sequence of Commensalibacter sp.</title>
        <authorList>
            <person name="Charoenyingcharoen P."/>
            <person name="Yukphan P."/>
        </authorList>
    </citation>
    <scope>NUCLEOTIDE SEQUENCE</scope>
    <source>
        <strain evidence="10">TBRC 16381</strain>
    </source>
</reference>
<evidence type="ECO:0000313" key="10">
    <source>
        <dbReference type="EMBL" id="MDI2089776.1"/>
    </source>
</evidence>
<dbReference type="InterPro" id="IPR001670">
    <property type="entry name" value="ADH_Fe/GldA"/>
</dbReference>
<dbReference type="RefSeq" id="WP_281446954.1">
    <property type="nucleotide sequence ID" value="NZ_JASBAO010000001.1"/>
</dbReference>
<keyword evidence="2" id="KW-0479">Metal-binding</keyword>
<protein>
    <recommendedName>
        <fullName evidence="7">Glycerol dehydrogenase</fullName>
        <ecNumber evidence="6">1.1.1.6</ecNumber>
    </recommendedName>
</protein>
<keyword evidence="4" id="KW-0520">NAD</keyword>
<dbReference type="GO" id="GO:0008888">
    <property type="term" value="F:glycerol dehydrogenase (NAD+) activity"/>
    <property type="evidence" value="ECO:0007669"/>
    <property type="project" value="UniProtKB-EC"/>
</dbReference>
<keyword evidence="3 10" id="KW-0560">Oxidoreductase</keyword>
<keyword evidence="11" id="KW-1185">Reference proteome</keyword>
<dbReference type="EC" id="1.1.1.6" evidence="6"/>
<dbReference type="Gene3D" id="3.40.50.1970">
    <property type="match status" value="1"/>
</dbReference>
<evidence type="ECO:0000256" key="4">
    <source>
        <dbReference type="ARBA" id="ARBA00023027"/>
    </source>
</evidence>
<evidence type="ECO:0000256" key="2">
    <source>
        <dbReference type="ARBA" id="ARBA00022723"/>
    </source>
</evidence>
<evidence type="ECO:0000256" key="5">
    <source>
        <dbReference type="ARBA" id="ARBA00037918"/>
    </source>
</evidence>
<dbReference type="InterPro" id="IPR018211">
    <property type="entry name" value="ADH_Fe_CS"/>
</dbReference>
<evidence type="ECO:0000256" key="1">
    <source>
        <dbReference type="ARBA" id="ARBA00007358"/>
    </source>
</evidence>
<evidence type="ECO:0000256" key="7">
    <source>
        <dbReference type="ARBA" id="ARBA00040132"/>
    </source>
</evidence>
<dbReference type="PANTHER" id="PTHR43616">
    <property type="entry name" value="GLYCEROL DEHYDROGENASE"/>
    <property type="match status" value="1"/>
</dbReference>
<dbReference type="Gene3D" id="1.20.1090.10">
    <property type="entry name" value="Dehydroquinate synthase-like - alpha domain"/>
    <property type="match status" value="1"/>
</dbReference>
<feature type="domain" description="Alcohol dehydrogenase iron-type/glycerol dehydrogenase GldA" evidence="9">
    <location>
        <begin position="8"/>
        <end position="154"/>
    </location>
</feature>
<evidence type="ECO:0000256" key="8">
    <source>
        <dbReference type="ARBA" id="ARBA00049006"/>
    </source>
</evidence>
<dbReference type="Proteomes" id="UP001431634">
    <property type="component" value="Unassembled WGS sequence"/>
</dbReference>
<accession>A0ABT6PY36</accession>
<comment type="catalytic activity">
    <reaction evidence="8">
        <text>glycerol + NAD(+) = dihydroxyacetone + NADH + H(+)</text>
        <dbReference type="Rhea" id="RHEA:13769"/>
        <dbReference type="ChEBI" id="CHEBI:15378"/>
        <dbReference type="ChEBI" id="CHEBI:16016"/>
        <dbReference type="ChEBI" id="CHEBI:17754"/>
        <dbReference type="ChEBI" id="CHEBI:57540"/>
        <dbReference type="ChEBI" id="CHEBI:57945"/>
        <dbReference type="EC" id="1.1.1.6"/>
    </reaction>
</comment>
<evidence type="ECO:0000256" key="6">
    <source>
        <dbReference type="ARBA" id="ARBA00039147"/>
    </source>
</evidence>
<dbReference type="SUPFAM" id="SSF56796">
    <property type="entry name" value="Dehydroquinate synthase-like"/>
    <property type="match status" value="1"/>
</dbReference>
<dbReference type="PANTHER" id="PTHR43616:SF5">
    <property type="entry name" value="GLYCEROL DEHYDROGENASE 1"/>
    <property type="match status" value="1"/>
</dbReference>
<name>A0ABT6PY36_9PROT</name>
<dbReference type="PROSITE" id="PS00913">
    <property type="entry name" value="ADH_IRON_1"/>
    <property type="match status" value="1"/>
</dbReference>
<dbReference type="EMBL" id="JASBAO010000001">
    <property type="protein sequence ID" value="MDI2089776.1"/>
    <property type="molecule type" value="Genomic_DNA"/>
</dbReference>
<dbReference type="NCBIfam" id="NF006941">
    <property type="entry name" value="PRK09423.1"/>
    <property type="match status" value="1"/>
</dbReference>
<proteinExistence type="inferred from homology"/>